<evidence type="ECO:0000313" key="2">
    <source>
        <dbReference type="EMBL" id="MBI5130364.1"/>
    </source>
</evidence>
<accession>A0A933RZQ7</accession>
<feature type="transmembrane region" description="Helical" evidence="1">
    <location>
        <begin position="64"/>
        <end position="82"/>
    </location>
</feature>
<dbReference type="EMBL" id="JACRJB010000035">
    <property type="protein sequence ID" value="MBI5130364.1"/>
    <property type="molecule type" value="Genomic_DNA"/>
</dbReference>
<sequence>MQTVVETPSYLSDIQALFSPAERVAIVARLASEPTCGVLIPGCHGLRKVRFGFGGRGKRSGARIIYLFGGTDIPVFLIAAFAKNEKADLTMAERNALGTMVADMLAKYRRGR</sequence>
<keyword evidence="1" id="KW-1133">Transmembrane helix</keyword>
<keyword evidence="1" id="KW-0812">Transmembrane</keyword>
<comment type="caution">
    <text evidence="2">The sequence shown here is derived from an EMBL/GenBank/DDBJ whole genome shotgun (WGS) entry which is preliminary data.</text>
</comment>
<protein>
    <submittedName>
        <fullName evidence="2">Addiction module toxin RelE</fullName>
    </submittedName>
</protein>
<dbReference type="PIRSF" id="PIRSF039032">
    <property type="entry name" value="HigB-2"/>
    <property type="match status" value="1"/>
</dbReference>
<keyword evidence="1" id="KW-0472">Membrane</keyword>
<dbReference type="InterPro" id="IPR009387">
    <property type="entry name" value="HigB-2"/>
</dbReference>
<evidence type="ECO:0000256" key="1">
    <source>
        <dbReference type="SAM" id="Phobius"/>
    </source>
</evidence>
<evidence type="ECO:0000313" key="3">
    <source>
        <dbReference type="Proteomes" id="UP000782519"/>
    </source>
</evidence>
<name>A0A933RZQ7_RHOPL</name>
<reference evidence="2" key="1">
    <citation type="submission" date="2020-07" db="EMBL/GenBank/DDBJ databases">
        <title>Huge and variable diversity of episymbiotic CPR bacteria and DPANN archaea in groundwater ecosystems.</title>
        <authorList>
            <person name="He C.Y."/>
            <person name="Keren R."/>
            <person name="Whittaker M."/>
            <person name="Farag I.F."/>
            <person name="Doudna J."/>
            <person name="Cate J.H.D."/>
            <person name="Banfield J.F."/>
        </authorList>
    </citation>
    <scope>NUCLEOTIDE SEQUENCE</scope>
    <source>
        <strain evidence="2">NC_groundwater_1818_Pr3_B-0.1um_66_35</strain>
    </source>
</reference>
<proteinExistence type="predicted"/>
<dbReference type="AlphaFoldDB" id="A0A933RZQ7"/>
<dbReference type="Proteomes" id="UP000782519">
    <property type="component" value="Unassembled WGS sequence"/>
</dbReference>
<organism evidence="2 3">
    <name type="scientific">Rhodopseudomonas palustris</name>
    <dbReference type="NCBI Taxonomy" id="1076"/>
    <lineage>
        <taxon>Bacteria</taxon>
        <taxon>Pseudomonadati</taxon>
        <taxon>Pseudomonadota</taxon>
        <taxon>Alphaproteobacteria</taxon>
        <taxon>Hyphomicrobiales</taxon>
        <taxon>Nitrobacteraceae</taxon>
        <taxon>Rhodopseudomonas</taxon>
    </lineage>
</organism>
<gene>
    <name evidence="2" type="ORF">HZA66_13050</name>
</gene>